<reference evidence="2" key="1">
    <citation type="submission" date="2018-04" db="EMBL/GenBank/DDBJ databases">
        <title>Transcriptome of Schizaphis graminum biotype I.</title>
        <authorList>
            <person name="Scully E.D."/>
            <person name="Geib S.M."/>
            <person name="Palmer N.A."/>
            <person name="Koch K."/>
            <person name="Bradshaw J."/>
            <person name="Heng-Moss T."/>
            <person name="Sarath G."/>
        </authorList>
    </citation>
    <scope>NUCLEOTIDE SEQUENCE</scope>
</reference>
<organism evidence="2">
    <name type="scientific">Schizaphis graminum</name>
    <name type="common">Green bug aphid</name>
    <dbReference type="NCBI Taxonomy" id="13262"/>
    <lineage>
        <taxon>Eukaryota</taxon>
        <taxon>Metazoa</taxon>
        <taxon>Ecdysozoa</taxon>
        <taxon>Arthropoda</taxon>
        <taxon>Hexapoda</taxon>
        <taxon>Insecta</taxon>
        <taxon>Pterygota</taxon>
        <taxon>Neoptera</taxon>
        <taxon>Paraneoptera</taxon>
        <taxon>Hemiptera</taxon>
        <taxon>Sternorrhyncha</taxon>
        <taxon>Aphidomorpha</taxon>
        <taxon>Aphidoidea</taxon>
        <taxon>Aphididae</taxon>
        <taxon>Aphidini</taxon>
        <taxon>Schizaphis</taxon>
    </lineage>
</organism>
<accession>A0A2S2PTR5</accession>
<protein>
    <submittedName>
        <fullName evidence="2">Uncharacterized protein</fullName>
    </submittedName>
</protein>
<feature type="compositionally biased region" description="Basic residues" evidence="1">
    <location>
        <begin position="37"/>
        <end position="47"/>
    </location>
</feature>
<dbReference type="AlphaFoldDB" id="A0A2S2PTR5"/>
<proteinExistence type="predicted"/>
<sequence>MMGTNDGTIKEQKDVDVPLQDQKVVENTNNSKSPVLLKKKSRGRSLRKRIDDDELEDDVDTFGKLEEMKTMQKLRDRPNGVNIISLALGEKLSQEEEKLMVSYK</sequence>
<name>A0A2S2PTR5_SCHGA</name>
<dbReference type="EMBL" id="GGMR01020148">
    <property type="protein sequence ID" value="MBY32767.1"/>
    <property type="molecule type" value="Transcribed_RNA"/>
</dbReference>
<evidence type="ECO:0000313" key="2">
    <source>
        <dbReference type="EMBL" id="MBY32767.1"/>
    </source>
</evidence>
<evidence type="ECO:0000256" key="1">
    <source>
        <dbReference type="SAM" id="MobiDB-lite"/>
    </source>
</evidence>
<feature type="region of interest" description="Disordered" evidence="1">
    <location>
        <begin position="1"/>
        <end position="47"/>
    </location>
</feature>
<gene>
    <name evidence="2" type="ORF">g.164900</name>
</gene>